<name>A0A7G1G501_9BACT</name>
<organism evidence="2 3">
    <name type="scientific">Tepiditoga spiralis</name>
    <dbReference type="NCBI Taxonomy" id="2108365"/>
    <lineage>
        <taxon>Bacteria</taxon>
        <taxon>Thermotogati</taxon>
        <taxon>Thermotogota</taxon>
        <taxon>Thermotogae</taxon>
        <taxon>Petrotogales</taxon>
        <taxon>Petrotogaceae</taxon>
        <taxon>Tepiditoga</taxon>
    </lineage>
</organism>
<dbReference type="InterPro" id="IPR008254">
    <property type="entry name" value="Flavodoxin/NO_synth"/>
</dbReference>
<gene>
    <name evidence="2" type="ORF">OSSY52_17710</name>
</gene>
<keyword evidence="3" id="KW-1185">Reference proteome</keyword>
<dbReference type="PROSITE" id="PS50902">
    <property type="entry name" value="FLAVODOXIN_LIKE"/>
    <property type="match status" value="1"/>
</dbReference>
<dbReference type="RefSeq" id="WP_190614289.1">
    <property type="nucleotide sequence ID" value="NZ_AP018712.1"/>
</dbReference>
<protein>
    <recommendedName>
        <fullName evidence="1">Flavodoxin-like domain-containing protein</fullName>
    </recommendedName>
</protein>
<dbReference type="GO" id="GO:0010181">
    <property type="term" value="F:FMN binding"/>
    <property type="evidence" value="ECO:0007669"/>
    <property type="project" value="InterPro"/>
</dbReference>
<accession>A0A7G1G501</accession>
<evidence type="ECO:0000313" key="2">
    <source>
        <dbReference type="EMBL" id="BBE31630.1"/>
    </source>
</evidence>
<feature type="domain" description="Flavodoxin-like" evidence="1">
    <location>
        <begin position="3"/>
        <end position="145"/>
    </location>
</feature>
<dbReference type="KEGG" id="ocy:OSSY52_17710"/>
<dbReference type="InterPro" id="IPR052200">
    <property type="entry name" value="Protoporphyrinogen_IX_DH"/>
</dbReference>
<dbReference type="Gene3D" id="3.40.50.360">
    <property type="match status" value="1"/>
</dbReference>
<dbReference type="Proteomes" id="UP000516361">
    <property type="component" value="Chromosome"/>
</dbReference>
<evidence type="ECO:0000313" key="3">
    <source>
        <dbReference type="Proteomes" id="UP000516361"/>
    </source>
</evidence>
<dbReference type="InterPro" id="IPR029039">
    <property type="entry name" value="Flavoprotein-like_sf"/>
</dbReference>
<reference evidence="2 3" key="1">
    <citation type="submission" date="2018-06" db="EMBL/GenBank/DDBJ databases">
        <title>Genome sequencing of Oceanotoga sp. sy52.</title>
        <authorList>
            <person name="Mori K."/>
        </authorList>
    </citation>
    <scope>NUCLEOTIDE SEQUENCE [LARGE SCALE GENOMIC DNA]</scope>
    <source>
        <strain evidence="3">sy52</strain>
    </source>
</reference>
<dbReference type="PANTHER" id="PTHR38030">
    <property type="entry name" value="PROTOPORPHYRINOGEN IX DEHYDROGENASE [MENAQUINONE]"/>
    <property type="match status" value="1"/>
</dbReference>
<dbReference type="GO" id="GO:0006783">
    <property type="term" value="P:heme biosynthetic process"/>
    <property type="evidence" value="ECO:0007669"/>
    <property type="project" value="TreeGrafter"/>
</dbReference>
<dbReference type="SUPFAM" id="SSF52218">
    <property type="entry name" value="Flavoproteins"/>
    <property type="match status" value="1"/>
</dbReference>
<dbReference type="AlphaFoldDB" id="A0A7G1G501"/>
<sequence>MNIGIVFYSKTGNTRSIIERLEKELKKNDHMVKVFSIKEDQSFEKIDIEKYDAFIFGTPVHAFSVSEPMKNYLNQISTLKDKKIFFIATQALPYEWMGGKRTIKQMKKICESKDGIICESGIINWPNSNRDKKIIKVINKLNKSL</sequence>
<dbReference type="GO" id="GO:0070819">
    <property type="term" value="F:menaquinone-dependent protoporphyrinogen oxidase activity"/>
    <property type="evidence" value="ECO:0007669"/>
    <property type="project" value="TreeGrafter"/>
</dbReference>
<dbReference type="InParanoid" id="A0A7G1G501"/>
<dbReference type="PANTHER" id="PTHR38030:SF2">
    <property type="entry name" value="PROTOPORPHYRINOGEN IX DEHYDROGENASE [QUINONE]"/>
    <property type="match status" value="1"/>
</dbReference>
<dbReference type="InterPro" id="IPR026816">
    <property type="entry name" value="Flavodoxin_dom"/>
</dbReference>
<dbReference type="EMBL" id="AP018712">
    <property type="protein sequence ID" value="BBE31630.1"/>
    <property type="molecule type" value="Genomic_DNA"/>
</dbReference>
<dbReference type="Pfam" id="PF12724">
    <property type="entry name" value="Flavodoxin_5"/>
    <property type="match status" value="1"/>
</dbReference>
<evidence type="ECO:0000259" key="1">
    <source>
        <dbReference type="PROSITE" id="PS50902"/>
    </source>
</evidence>
<proteinExistence type="predicted"/>